<dbReference type="NCBIfam" id="TIGR03950">
    <property type="entry name" value="sidero_Fe_reduc"/>
    <property type="match status" value="1"/>
</dbReference>
<name>F2JZB7_MARM1</name>
<sequence length="237" mass="27216">MTDHVLHVHYDQALIDLAQSYLPPLVGMAVPQKGMIHPDSESTVVPLIEALSRAHPEAKVGYWRARSWALLCWQPIYLAMICVYRLHAVPQGLSRIEQRRIGNSVAGYYLPKGDWYVSENTEHCIVWSGEFITQLFRKLESAIAKQVGGRGHYYKALLADQVILVLEHVSTVYPELTYDWVISQYDLWRRSLVLPKIETARFTLSTEQTYLRRSCCLQFRCANGELCSNCPRSNFRA</sequence>
<gene>
    <name evidence="2" type="ordered locus">Marme_3994</name>
</gene>
<dbReference type="EMBL" id="CP002583">
    <property type="protein sequence ID" value="ADZ93202.1"/>
    <property type="molecule type" value="Genomic_DNA"/>
</dbReference>
<dbReference type="GO" id="GO:0051537">
    <property type="term" value="F:2 iron, 2 sulfur cluster binding"/>
    <property type="evidence" value="ECO:0007669"/>
    <property type="project" value="InterPro"/>
</dbReference>
<dbReference type="KEGG" id="mme:Marme_3994"/>
<reference evidence="2 3" key="1">
    <citation type="journal article" date="2012" name="Stand. Genomic Sci.">
        <title>Complete genome sequence of the melanogenic marine bacterium Marinomonas mediterranea type strain (MMB-1(T)).</title>
        <authorList>
            <person name="Lucas-Elio P."/>
            <person name="Goodwin L."/>
            <person name="Woyke T."/>
            <person name="Pitluck S."/>
            <person name="Nolan M."/>
            <person name="Kyrpides N.C."/>
            <person name="Detter J.C."/>
            <person name="Copeland A."/>
            <person name="Teshima H."/>
            <person name="Bruce D."/>
            <person name="Detter C."/>
            <person name="Tapia R."/>
            <person name="Han S."/>
            <person name="Land M.L."/>
            <person name="Ivanova N."/>
            <person name="Mikhailova N."/>
            <person name="Johnston A.W."/>
            <person name="Sanchez-Amat A."/>
        </authorList>
    </citation>
    <scope>NUCLEOTIDE SEQUENCE [LARGE SCALE GENOMIC DNA]</scope>
    <source>
        <strain evidence="3">ATCC 700492 / JCM 21426 / NBRC 103028 / MMB-1</strain>
    </source>
</reference>
<evidence type="ECO:0000313" key="3">
    <source>
        <dbReference type="Proteomes" id="UP000001062"/>
    </source>
</evidence>
<evidence type="ECO:0000259" key="1">
    <source>
        <dbReference type="Pfam" id="PF11575"/>
    </source>
</evidence>
<dbReference type="HOGENOM" id="CLU_097420_0_0_6"/>
<dbReference type="AlphaFoldDB" id="F2JZB7"/>
<evidence type="ECO:0000313" key="2">
    <source>
        <dbReference type="EMBL" id="ADZ93202.1"/>
    </source>
</evidence>
<dbReference type="PATRIC" id="fig|717774.3.peg.4120"/>
<dbReference type="Proteomes" id="UP000001062">
    <property type="component" value="Chromosome"/>
</dbReference>
<dbReference type="RefSeq" id="WP_013663104.1">
    <property type="nucleotide sequence ID" value="NC_015276.1"/>
</dbReference>
<accession>F2JZB7</accession>
<organism evidence="2 3">
    <name type="scientific">Marinomonas mediterranea (strain ATCC 700492 / JCM 21426 / NBRC 103028 / MMB-1)</name>
    <dbReference type="NCBI Taxonomy" id="717774"/>
    <lineage>
        <taxon>Bacteria</taxon>
        <taxon>Pseudomonadati</taxon>
        <taxon>Pseudomonadota</taxon>
        <taxon>Gammaproteobacteria</taxon>
        <taxon>Oceanospirillales</taxon>
        <taxon>Oceanospirillaceae</taxon>
        <taxon>Marinomonas</taxon>
    </lineage>
</organism>
<protein>
    <recommendedName>
        <fullName evidence="1">Ferric siderophore reductase C-terminal domain-containing protein</fullName>
    </recommendedName>
</protein>
<dbReference type="InterPro" id="IPR023998">
    <property type="entry name" value="FCR-like"/>
</dbReference>
<feature type="domain" description="Ferric siderophore reductase C-terminal" evidence="1">
    <location>
        <begin position="212"/>
        <end position="232"/>
    </location>
</feature>
<dbReference type="STRING" id="717774.Marme_3994"/>
<keyword evidence="3" id="KW-1185">Reference proteome</keyword>
<proteinExistence type="predicted"/>
<dbReference type="InterPro" id="IPR024726">
    <property type="entry name" value="FhuF_C"/>
</dbReference>
<dbReference type="eggNOG" id="ENOG5032RM3">
    <property type="taxonomic scope" value="Bacteria"/>
</dbReference>
<dbReference type="Pfam" id="PF11575">
    <property type="entry name" value="FhuF_C"/>
    <property type="match status" value="1"/>
</dbReference>
<dbReference type="OrthoDB" id="7942745at2"/>